<gene>
    <name evidence="1" type="ORF">MM239_01510</name>
</gene>
<evidence type="ECO:0000313" key="1">
    <source>
        <dbReference type="EMBL" id="MCH7408057.1"/>
    </source>
</evidence>
<protein>
    <recommendedName>
        <fullName evidence="3">DUF3997 domain-containing protein</fullName>
    </recommendedName>
</protein>
<dbReference type="PROSITE" id="PS51257">
    <property type="entry name" value="PROKAR_LIPOPROTEIN"/>
    <property type="match status" value="1"/>
</dbReference>
<dbReference type="RefSeq" id="WP_241345999.1">
    <property type="nucleotide sequence ID" value="NZ_JAKZGP010000002.1"/>
</dbReference>
<name>A0ABS9UV66_9BACT</name>
<keyword evidence="2" id="KW-1185">Reference proteome</keyword>
<dbReference type="Proteomes" id="UP001165489">
    <property type="component" value="Unassembled WGS sequence"/>
</dbReference>
<comment type="caution">
    <text evidence="1">The sequence shown here is derived from an EMBL/GenBank/DDBJ whole genome shotgun (WGS) entry which is preliminary data.</text>
</comment>
<dbReference type="EMBL" id="JAKZGP010000002">
    <property type="protein sequence ID" value="MCH7408057.1"/>
    <property type="molecule type" value="Genomic_DNA"/>
</dbReference>
<sequence length="139" mass="16050">MKIKLSCLIFSVFFCGCDYSYQKEIGESYFLRAINSPVTMSIGFGNSKINEGLIDQTIFEVHWNDDFILAKRHPSKGINLADIDRNQVDCYVIKKVNFRDKKASEYVEGPLRKEDYSKRILELGLDEDDMSSLTFNDLK</sequence>
<proteinExistence type="predicted"/>
<accession>A0ABS9UV66</accession>
<evidence type="ECO:0000313" key="2">
    <source>
        <dbReference type="Proteomes" id="UP001165489"/>
    </source>
</evidence>
<reference evidence="1" key="1">
    <citation type="submission" date="2022-03" db="EMBL/GenBank/DDBJ databases">
        <title>De novo assembled genomes of Belliella spp. (Cyclobacteriaceae) strains.</title>
        <authorList>
            <person name="Szabo A."/>
            <person name="Korponai K."/>
            <person name="Felfoldi T."/>
        </authorList>
    </citation>
    <scope>NUCLEOTIDE SEQUENCE</scope>
    <source>
        <strain evidence="1">DSM 111904</strain>
    </source>
</reference>
<evidence type="ECO:0008006" key="3">
    <source>
        <dbReference type="Google" id="ProtNLM"/>
    </source>
</evidence>
<organism evidence="1 2">
    <name type="scientific">Belliella filtrata</name>
    <dbReference type="NCBI Taxonomy" id="2923435"/>
    <lineage>
        <taxon>Bacteria</taxon>
        <taxon>Pseudomonadati</taxon>
        <taxon>Bacteroidota</taxon>
        <taxon>Cytophagia</taxon>
        <taxon>Cytophagales</taxon>
        <taxon>Cyclobacteriaceae</taxon>
        <taxon>Belliella</taxon>
    </lineage>
</organism>